<protein>
    <submittedName>
        <fullName evidence="1">Uncharacterized protein</fullName>
    </submittedName>
</protein>
<gene>
    <name evidence="1" type="ORF">GJU40_11955</name>
</gene>
<name>A0A7X2IZV2_9BACI</name>
<dbReference type="OrthoDB" id="1275308at2"/>
<dbReference type="EMBL" id="WKKI01000022">
    <property type="protein sequence ID" value="MRX72858.1"/>
    <property type="molecule type" value="Genomic_DNA"/>
</dbReference>
<comment type="caution">
    <text evidence="1">The sequence shown here is derived from an EMBL/GenBank/DDBJ whole genome shotgun (WGS) entry which is preliminary data.</text>
</comment>
<proteinExistence type="predicted"/>
<dbReference type="Proteomes" id="UP000448867">
    <property type="component" value="Unassembled WGS sequence"/>
</dbReference>
<evidence type="ECO:0000313" key="1">
    <source>
        <dbReference type="EMBL" id="MRX72858.1"/>
    </source>
</evidence>
<dbReference type="RefSeq" id="WP_154308011.1">
    <property type="nucleotide sequence ID" value="NZ_WKKI01000022.1"/>
</dbReference>
<keyword evidence="2" id="KW-1185">Reference proteome</keyword>
<sequence length="60" mass="6472">MTCSQQLKSVAVITSASAPSAGDMRSSADETLQVTTNLKRHYNQFTNSEKGDLSSTQSMM</sequence>
<organism evidence="1 2">
    <name type="scientific">Metabacillus lacus</name>
    <dbReference type="NCBI Taxonomy" id="1983721"/>
    <lineage>
        <taxon>Bacteria</taxon>
        <taxon>Bacillati</taxon>
        <taxon>Bacillota</taxon>
        <taxon>Bacilli</taxon>
        <taxon>Bacillales</taxon>
        <taxon>Bacillaceae</taxon>
        <taxon>Metabacillus</taxon>
    </lineage>
</organism>
<evidence type="ECO:0000313" key="2">
    <source>
        <dbReference type="Proteomes" id="UP000448867"/>
    </source>
</evidence>
<accession>A0A7X2IZV2</accession>
<dbReference type="AlphaFoldDB" id="A0A7X2IZV2"/>
<reference evidence="1 2" key="1">
    <citation type="submission" date="2019-11" db="EMBL/GenBank/DDBJ databases">
        <title>Bacillus lacus genome.</title>
        <authorList>
            <person name="Allen C.J."/>
            <person name="Newman J.D."/>
        </authorList>
    </citation>
    <scope>NUCLEOTIDE SEQUENCE [LARGE SCALE GENOMIC DNA]</scope>
    <source>
        <strain evidence="1 2">KCTC 33946</strain>
    </source>
</reference>